<reference evidence="1 2" key="1">
    <citation type="submission" date="2015-04" db="EMBL/GenBank/DDBJ databases">
        <authorList>
            <person name="Syromyatnikov M.Y."/>
            <person name="Popov V.N."/>
        </authorList>
    </citation>
    <scope>NUCLEOTIDE SEQUENCE [LARGE SCALE GENOMIC DNA]</scope>
</reference>
<evidence type="ECO:0000313" key="1">
    <source>
        <dbReference type="EMBL" id="CRL05520.1"/>
    </source>
</evidence>
<dbReference type="EMBL" id="CVRI01000064">
    <property type="protein sequence ID" value="CRL05520.1"/>
    <property type="molecule type" value="Genomic_DNA"/>
</dbReference>
<sequence>MEDIWKMMSYGTILKACRICYDRNQNPIKQAINLKPIKAFMTKFMDFAFHPTWFFSHNIKDCVHVLC</sequence>
<name>A0A1J1IZL5_9DIPT</name>
<organism evidence="1 2">
    <name type="scientific">Clunio marinus</name>
    <dbReference type="NCBI Taxonomy" id="568069"/>
    <lineage>
        <taxon>Eukaryota</taxon>
        <taxon>Metazoa</taxon>
        <taxon>Ecdysozoa</taxon>
        <taxon>Arthropoda</taxon>
        <taxon>Hexapoda</taxon>
        <taxon>Insecta</taxon>
        <taxon>Pterygota</taxon>
        <taxon>Neoptera</taxon>
        <taxon>Endopterygota</taxon>
        <taxon>Diptera</taxon>
        <taxon>Nematocera</taxon>
        <taxon>Chironomoidea</taxon>
        <taxon>Chironomidae</taxon>
        <taxon>Clunio</taxon>
    </lineage>
</organism>
<dbReference type="AlphaFoldDB" id="A0A1J1IZL5"/>
<protein>
    <submittedName>
        <fullName evidence="1">CLUMA_CG018626, isoform A</fullName>
    </submittedName>
</protein>
<evidence type="ECO:0000313" key="2">
    <source>
        <dbReference type="Proteomes" id="UP000183832"/>
    </source>
</evidence>
<dbReference type="Proteomes" id="UP000183832">
    <property type="component" value="Unassembled WGS sequence"/>
</dbReference>
<gene>
    <name evidence="1" type="ORF">CLUMA_CG018626</name>
</gene>
<proteinExistence type="predicted"/>
<keyword evidence="2" id="KW-1185">Reference proteome</keyword>
<accession>A0A1J1IZL5</accession>